<comment type="caution">
    <text evidence="1">The sequence shown here is derived from an EMBL/GenBank/DDBJ whole genome shotgun (WGS) entry which is preliminary data.</text>
</comment>
<dbReference type="Proteomes" id="UP001328107">
    <property type="component" value="Unassembled WGS sequence"/>
</dbReference>
<dbReference type="AlphaFoldDB" id="A0AAN4ZED5"/>
<feature type="non-terminal residue" evidence="1">
    <location>
        <position position="96"/>
    </location>
</feature>
<accession>A0AAN4ZED5</accession>
<name>A0AAN4ZED5_9BILA</name>
<reference evidence="2" key="1">
    <citation type="submission" date="2022-10" db="EMBL/GenBank/DDBJ databases">
        <title>Genome assembly of Pristionchus species.</title>
        <authorList>
            <person name="Yoshida K."/>
            <person name="Sommer R.J."/>
        </authorList>
    </citation>
    <scope>NUCLEOTIDE SEQUENCE [LARGE SCALE GENOMIC DNA]</scope>
    <source>
        <strain evidence="2">RS5460</strain>
    </source>
</reference>
<feature type="non-terminal residue" evidence="1">
    <location>
        <position position="1"/>
    </location>
</feature>
<evidence type="ECO:0000313" key="1">
    <source>
        <dbReference type="EMBL" id="GMR36115.1"/>
    </source>
</evidence>
<proteinExistence type="predicted"/>
<keyword evidence="2" id="KW-1185">Reference proteome</keyword>
<organism evidence="1 2">
    <name type="scientific">Pristionchus mayeri</name>
    <dbReference type="NCBI Taxonomy" id="1317129"/>
    <lineage>
        <taxon>Eukaryota</taxon>
        <taxon>Metazoa</taxon>
        <taxon>Ecdysozoa</taxon>
        <taxon>Nematoda</taxon>
        <taxon>Chromadorea</taxon>
        <taxon>Rhabditida</taxon>
        <taxon>Rhabditina</taxon>
        <taxon>Diplogasteromorpha</taxon>
        <taxon>Diplogasteroidea</taxon>
        <taxon>Neodiplogasteridae</taxon>
        <taxon>Pristionchus</taxon>
    </lineage>
</organism>
<sequence>VQVIPLVYGLFAPLPERWQRVSSLGRNLCRLFKSDLITGVVFPQWQRAIVEQALALDNDLSSFVEIFRLLTIVWSCPYGSMPVAKRVAVGVMADMV</sequence>
<evidence type="ECO:0000313" key="2">
    <source>
        <dbReference type="Proteomes" id="UP001328107"/>
    </source>
</evidence>
<dbReference type="EMBL" id="BTRK01000002">
    <property type="protein sequence ID" value="GMR36115.1"/>
    <property type="molecule type" value="Genomic_DNA"/>
</dbReference>
<protein>
    <submittedName>
        <fullName evidence="1">Uncharacterized protein</fullName>
    </submittedName>
</protein>
<gene>
    <name evidence="1" type="ORF">PMAYCL1PPCAC_06310</name>
</gene>